<name>A0A315W4Q5_GAMAF</name>
<dbReference type="PROSITE" id="PS51450">
    <property type="entry name" value="LRR"/>
    <property type="match status" value="2"/>
</dbReference>
<feature type="region of interest" description="Disordered" evidence="4">
    <location>
        <begin position="157"/>
        <end position="188"/>
    </location>
</feature>
<dbReference type="Pfam" id="PF23598">
    <property type="entry name" value="LRR_14"/>
    <property type="match status" value="1"/>
</dbReference>
<organism evidence="6 7">
    <name type="scientific">Gambusia affinis</name>
    <name type="common">Western mosquitofish</name>
    <name type="synonym">Heterandria affinis</name>
    <dbReference type="NCBI Taxonomy" id="33528"/>
    <lineage>
        <taxon>Eukaryota</taxon>
        <taxon>Metazoa</taxon>
        <taxon>Chordata</taxon>
        <taxon>Craniata</taxon>
        <taxon>Vertebrata</taxon>
        <taxon>Euteleostomi</taxon>
        <taxon>Actinopterygii</taxon>
        <taxon>Neopterygii</taxon>
        <taxon>Teleostei</taxon>
        <taxon>Neoteleostei</taxon>
        <taxon>Acanthomorphata</taxon>
        <taxon>Ovalentaria</taxon>
        <taxon>Atherinomorphae</taxon>
        <taxon>Cyprinodontiformes</taxon>
        <taxon>Poeciliidae</taxon>
        <taxon>Poeciliinae</taxon>
        <taxon>Gambusia</taxon>
    </lineage>
</organism>
<dbReference type="GO" id="GO:0005737">
    <property type="term" value="C:cytoplasm"/>
    <property type="evidence" value="ECO:0007669"/>
    <property type="project" value="TreeGrafter"/>
</dbReference>
<comment type="caution">
    <text evidence="6">The sequence shown here is derived from an EMBL/GenBank/DDBJ whole genome shotgun (WGS) entry which is preliminary data.</text>
</comment>
<dbReference type="Gene3D" id="3.80.10.10">
    <property type="entry name" value="Ribonuclease Inhibitor"/>
    <property type="match status" value="1"/>
</dbReference>
<reference evidence="6 7" key="1">
    <citation type="journal article" date="2018" name="G3 (Bethesda)">
        <title>A High-Quality Reference Genome for the Invasive Mosquitofish Gambusia affinis Using a Chicago Library.</title>
        <authorList>
            <person name="Hoffberg S.L."/>
            <person name="Troendle N.J."/>
            <person name="Glenn T.C."/>
            <person name="Mahmud O."/>
            <person name="Louha S."/>
            <person name="Chalopin D."/>
            <person name="Bennetzen J.L."/>
            <person name="Mauricio R."/>
        </authorList>
    </citation>
    <scope>NUCLEOTIDE SEQUENCE [LARGE SCALE GENOMIC DNA]</scope>
    <source>
        <strain evidence="6">NE01/NJP1002.9</strain>
        <tissue evidence="6">Muscle</tissue>
    </source>
</reference>
<feature type="domain" description="Disease resistance R13L4/SHOC-2-like LRR" evidence="5">
    <location>
        <begin position="325"/>
        <end position="381"/>
    </location>
</feature>
<proteinExistence type="predicted"/>
<keyword evidence="1" id="KW-0433">Leucine-rich repeat</keyword>
<sequence>MGDVSTLFIHLQQLQLQLHLDQWDRTERMYRTATSSEWDRSEAYLIQLLLLSDELFCLTQAGRENGTRLRKGRVDFILRGDRDKMSLQSADLSNITRIRIHEKNATDHIVDPLYLTKRRRTAVAFRLKSERSAAKFLLLFRLHILVHAVLMESQLEHHHSSPIGGRNTPKTKRNSANGRRRSRKGKRRSFILKQRRPQLILLTELVFIVLIRVQFTDPDQNRPPNLLVSVCGLCVLQGFHPLISLTASNQEEGEELHGNVSTSGQPEGNMGNSALKSHLETSQKTGVFQLTAKGLQEFPEELQRLTANLRTVDLSGNKIEVLPASVGNFLQLKSLTLNSNKLTGLPAEIGKLKKLETLSLNGNQIQQLPPSVGQLKALRTLNLSGNQFTEIPAGLGTLRQLDLLDLSRNRIQSVPAAVSELQAIEINLNQNQISVLSAEVSRCPRLKVLRLEENCLDLSSIPESILTESQVSLFSVEGNLFEVKKLRELEGYEK</sequence>
<dbReference type="InterPro" id="IPR003591">
    <property type="entry name" value="Leu-rich_rpt_typical-subtyp"/>
</dbReference>
<dbReference type="EMBL" id="NHOQ01000541">
    <property type="protein sequence ID" value="PWA29820.1"/>
    <property type="molecule type" value="Genomic_DNA"/>
</dbReference>
<dbReference type="FunFam" id="3.80.10.10:FF:000230">
    <property type="entry name" value="Leucine-rich repeat-containing protein 57"/>
    <property type="match status" value="1"/>
</dbReference>
<keyword evidence="2" id="KW-0677">Repeat</keyword>
<dbReference type="AlphaFoldDB" id="A0A315W4Q5"/>
<feature type="compositionally biased region" description="Basic residues" evidence="4">
    <location>
        <begin position="169"/>
        <end position="188"/>
    </location>
</feature>
<dbReference type="PANTHER" id="PTHR48051:SF62">
    <property type="entry name" value="LEUCINE-RICH REPEAT-CONTAINING PROTEIN 57"/>
    <property type="match status" value="1"/>
</dbReference>
<evidence type="ECO:0000256" key="3">
    <source>
        <dbReference type="ARBA" id="ARBA00071423"/>
    </source>
</evidence>
<dbReference type="STRING" id="33528.ENSGAFP00000017123"/>
<dbReference type="SMART" id="SM00369">
    <property type="entry name" value="LRR_TYP"/>
    <property type="match status" value="5"/>
</dbReference>
<accession>A0A315W4Q5</accession>
<keyword evidence="7" id="KW-1185">Reference proteome</keyword>
<evidence type="ECO:0000256" key="1">
    <source>
        <dbReference type="ARBA" id="ARBA00022614"/>
    </source>
</evidence>
<evidence type="ECO:0000313" key="6">
    <source>
        <dbReference type="EMBL" id="PWA29820.1"/>
    </source>
</evidence>
<dbReference type="FunFam" id="3.80.10.10:FF:000458">
    <property type="entry name" value="Leucine rich repeat containing 57"/>
    <property type="match status" value="1"/>
</dbReference>
<dbReference type="PANTHER" id="PTHR48051">
    <property type="match status" value="1"/>
</dbReference>
<dbReference type="InterPro" id="IPR055414">
    <property type="entry name" value="LRR_R13L4/SHOC2-like"/>
</dbReference>
<evidence type="ECO:0000313" key="7">
    <source>
        <dbReference type="Proteomes" id="UP000250572"/>
    </source>
</evidence>
<protein>
    <recommendedName>
        <fullName evidence="3">Leucine-rich repeat-containing protein 57</fullName>
    </recommendedName>
</protein>
<dbReference type="SUPFAM" id="SSF52058">
    <property type="entry name" value="L domain-like"/>
    <property type="match status" value="1"/>
</dbReference>
<dbReference type="InterPro" id="IPR032675">
    <property type="entry name" value="LRR_dom_sf"/>
</dbReference>
<dbReference type="InterPro" id="IPR050216">
    <property type="entry name" value="LRR_domain-containing"/>
</dbReference>
<dbReference type="InterPro" id="IPR001611">
    <property type="entry name" value="Leu-rich_rpt"/>
</dbReference>
<evidence type="ECO:0000256" key="2">
    <source>
        <dbReference type="ARBA" id="ARBA00022737"/>
    </source>
</evidence>
<evidence type="ECO:0000259" key="5">
    <source>
        <dbReference type="Pfam" id="PF23598"/>
    </source>
</evidence>
<feature type="non-terminal residue" evidence="6">
    <location>
        <position position="494"/>
    </location>
</feature>
<dbReference type="Proteomes" id="UP000250572">
    <property type="component" value="Unassembled WGS sequence"/>
</dbReference>
<gene>
    <name evidence="6" type="ORF">CCH79_00007761</name>
</gene>
<evidence type="ECO:0000256" key="4">
    <source>
        <dbReference type="SAM" id="MobiDB-lite"/>
    </source>
</evidence>